<dbReference type="Pfam" id="PF00015">
    <property type="entry name" value="MCPsignal"/>
    <property type="match status" value="1"/>
</dbReference>
<evidence type="ECO:0000256" key="2">
    <source>
        <dbReference type="ARBA" id="ARBA00029447"/>
    </source>
</evidence>
<feature type="compositionally biased region" description="Polar residues" evidence="5">
    <location>
        <begin position="508"/>
        <end position="536"/>
    </location>
</feature>
<dbReference type="PANTHER" id="PTHR43531">
    <property type="entry name" value="PROTEIN ICFG"/>
    <property type="match status" value="1"/>
</dbReference>
<feature type="coiled-coil region" evidence="4">
    <location>
        <begin position="455"/>
        <end position="493"/>
    </location>
</feature>
<dbReference type="Gene3D" id="1.10.287.950">
    <property type="entry name" value="Methyl-accepting chemotaxis protein"/>
    <property type="match status" value="1"/>
</dbReference>
<feature type="domain" description="Methyl-accepting transducer" evidence="7">
    <location>
        <begin position="269"/>
        <end position="484"/>
    </location>
</feature>
<proteinExistence type="inferred from homology"/>
<evidence type="ECO:0000313" key="9">
    <source>
        <dbReference type="EMBL" id="GAK49406.1"/>
    </source>
</evidence>
<dbReference type="CDD" id="cd06225">
    <property type="entry name" value="HAMP"/>
    <property type="match status" value="1"/>
</dbReference>
<keyword evidence="3" id="KW-0807">Transducer</keyword>
<gene>
    <name evidence="9" type="ORF">U14_00628</name>
</gene>
<feature type="region of interest" description="Disordered" evidence="5">
    <location>
        <begin position="508"/>
        <end position="552"/>
    </location>
</feature>
<dbReference type="Proteomes" id="UP000030700">
    <property type="component" value="Unassembled WGS sequence"/>
</dbReference>
<dbReference type="GO" id="GO:0007165">
    <property type="term" value="P:signal transduction"/>
    <property type="evidence" value="ECO:0007669"/>
    <property type="project" value="UniProtKB-KW"/>
</dbReference>
<evidence type="ECO:0000256" key="1">
    <source>
        <dbReference type="ARBA" id="ARBA00022500"/>
    </source>
</evidence>
<feature type="compositionally biased region" description="Basic and acidic residues" evidence="5">
    <location>
        <begin position="537"/>
        <end position="552"/>
    </location>
</feature>
<dbReference type="GO" id="GO:0004888">
    <property type="term" value="F:transmembrane signaling receptor activity"/>
    <property type="evidence" value="ECO:0007669"/>
    <property type="project" value="TreeGrafter"/>
</dbReference>
<dbReference type="InterPro" id="IPR051310">
    <property type="entry name" value="MCP_chemotaxis"/>
</dbReference>
<feature type="transmembrane region" description="Helical" evidence="6">
    <location>
        <begin position="16"/>
        <end position="38"/>
    </location>
</feature>
<comment type="similarity">
    <text evidence="2">Belongs to the methyl-accepting chemotaxis (MCP) protein family.</text>
</comment>
<sequence length="552" mass="60493">MNIMNWLHNQRIGRKFSILFTFVIVLILFNTIGMIEIAKTGYLQFLEREHIELALLMRNSLERARQEAQQTGAFASTEWMTADSAKREKKGLRPLLSEILLQPQACLQSVNGVEMAAFRALGFGKAFDLCEKDIRDITDADRIIANFLDKNIEPTAFVTSFDEKLGEIENQSREFSLIIPAARNMVRKLVLSATLVLSFLVMGMFVLIAQIVRTPIKMLAQRIKEIAEGEGDLTKRLELVSRDEIGETAQWFNQFVDKLQKMIANVTLSANNVADGSRQMSFSAAQMSQGVAAQASAAEQVSSSMEQMAVNIRQNTDNAVQTEKIASKVAEDAQVSGEAVAETVNAMQQVAKRIALIDDIARQTRMLSLNATIEAARAQEQGKGFAVVASEVRSLAERSQIAAAEIAELVGSSTAIAEKAGDMLKKLVPEILRTAELVKEISAASKEQSIGTEQINRAVQQLDSVTQQNSATSEEIASTAEALSAQAAQLQQTMTFFQVAHSESNPFPAAQTATVSSPRLSPVTETKTLTGQPSASKRSEVRDAHDNGFERF</sequence>
<evidence type="ECO:0000313" key="10">
    <source>
        <dbReference type="Proteomes" id="UP000030700"/>
    </source>
</evidence>
<evidence type="ECO:0000259" key="7">
    <source>
        <dbReference type="PROSITE" id="PS50111"/>
    </source>
</evidence>
<keyword evidence="1" id="KW-0145">Chemotaxis</keyword>
<keyword evidence="6" id="KW-0472">Membrane</keyword>
<keyword evidence="6" id="KW-0812">Transmembrane</keyword>
<dbReference type="STRING" id="1499966.U14_00628"/>
<dbReference type="AlphaFoldDB" id="A0A0S6VX73"/>
<dbReference type="Pfam" id="PF00672">
    <property type="entry name" value="HAMP"/>
    <property type="match status" value="1"/>
</dbReference>
<dbReference type="EMBL" id="DF820455">
    <property type="protein sequence ID" value="GAK49406.1"/>
    <property type="molecule type" value="Genomic_DNA"/>
</dbReference>
<keyword evidence="10" id="KW-1185">Reference proteome</keyword>
<dbReference type="InterPro" id="IPR003660">
    <property type="entry name" value="HAMP_dom"/>
</dbReference>
<dbReference type="InterPro" id="IPR004089">
    <property type="entry name" value="MCPsignal_dom"/>
</dbReference>
<feature type="transmembrane region" description="Helical" evidence="6">
    <location>
        <begin position="189"/>
        <end position="212"/>
    </location>
</feature>
<evidence type="ECO:0000256" key="5">
    <source>
        <dbReference type="SAM" id="MobiDB-lite"/>
    </source>
</evidence>
<dbReference type="HOGENOM" id="CLU_000445_107_16_0"/>
<dbReference type="GO" id="GO:0005886">
    <property type="term" value="C:plasma membrane"/>
    <property type="evidence" value="ECO:0007669"/>
    <property type="project" value="TreeGrafter"/>
</dbReference>
<evidence type="ECO:0000256" key="3">
    <source>
        <dbReference type="PROSITE-ProRule" id="PRU00284"/>
    </source>
</evidence>
<dbReference type="PANTHER" id="PTHR43531:SF11">
    <property type="entry name" value="METHYL-ACCEPTING CHEMOTAXIS PROTEIN 3"/>
    <property type="match status" value="1"/>
</dbReference>
<dbReference type="SUPFAM" id="SSF58104">
    <property type="entry name" value="Methyl-accepting chemotaxis protein (MCP) signaling domain"/>
    <property type="match status" value="1"/>
</dbReference>
<evidence type="ECO:0000256" key="6">
    <source>
        <dbReference type="SAM" id="Phobius"/>
    </source>
</evidence>
<dbReference type="PROSITE" id="PS50111">
    <property type="entry name" value="CHEMOTAXIS_TRANSDUC_2"/>
    <property type="match status" value="1"/>
</dbReference>
<keyword evidence="6" id="KW-1133">Transmembrane helix</keyword>
<accession>A0A0S6VX73</accession>
<feature type="domain" description="HAMP" evidence="8">
    <location>
        <begin position="210"/>
        <end position="264"/>
    </location>
</feature>
<dbReference type="SMART" id="SM00304">
    <property type="entry name" value="HAMP"/>
    <property type="match status" value="1"/>
</dbReference>
<evidence type="ECO:0000256" key="4">
    <source>
        <dbReference type="SAM" id="Coils"/>
    </source>
</evidence>
<reference evidence="9" key="1">
    <citation type="journal article" date="2015" name="PeerJ">
        <title>First genomic representation of candidate bacterial phylum KSB3 points to enhanced environmental sensing as a trigger of wastewater bulking.</title>
        <authorList>
            <person name="Sekiguchi Y."/>
            <person name="Ohashi A."/>
            <person name="Parks D.H."/>
            <person name="Yamauchi T."/>
            <person name="Tyson G.W."/>
            <person name="Hugenholtz P."/>
        </authorList>
    </citation>
    <scope>NUCLEOTIDE SEQUENCE [LARGE SCALE GENOMIC DNA]</scope>
</reference>
<evidence type="ECO:0000259" key="8">
    <source>
        <dbReference type="PROSITE" id="PS50885"/>
    </source>
</evidence>
<dbReference type="PROSITE" id="PS50885">
    <property type="entry name" value="HAMP"/>
    <property type="match status" value="1"/>
</dbReference>
<dbReference type="GO" id="GO:0006935">
    <property type="term" value="P:chemotaxis"/>
    <property type="evidence" value="ECO:0007669"/>
    <property type="project" value="UniProtKB-KW"/>
</dbReference>
<organism evidence="9">
    <name type="scientific">Candidatus Moduliflexus flocculans</name>
    <dbReference type="NCBI Taxonomy" id="1499966"/>
    <lineage>
        <taxon>Bacteria</taxon>
        <taxon>Candidatus Moduliflexota</taxon>
        <taxon>Candidatus Moduliflexia</taxon>
        <taxon>Candidatus Moduliflexales</taxon>
        <taxon>Candidatus Moduliflexaceae</taxon>
    </lineage>
</organism>
<name>A0A0S6VX73_9BACT</name>
<keyword evidence="4" id="KW-0175">Coiled coil</keyword>
<protein>
    <submittedName>
        <fullName evidence="9">Methyl-accepting chemotaxis sensory transducer</fullName>
    </submittedName>
</protein>
<dbReference type="SMART" id="SM00283">
    <property type="entry name" value="MA"/>
    <property type="match status" value="1"/>
</dbReference>